<dbReference type="PANTHER" id="PTHR28206">
    <property type="entry name" value="NUCLEOPORIN POM152"/>
    <property type="match status" value="1"/>
</dbReference>
<dbReference type="OrthoDB" id="5529162at2759"/>
<evidence type="ECO:0000259" key="3">
    <source>
        <dbReference type="Pfam" id="PF23664"/>
    </source>
</evidence>
<feature type="domain" description="Nucleoporin POM152 Ig-like" evidence="5">
    <location>
        <begin position="464"/>
        <end position="567"/>
    </location>
</feature>
<accession>A0A6A6U565</accession>
<dbReference type="InterPro" id="IPR056540">
    <property type="entry name" value="TMD_POM152"/>
</dbReference>
<evidence type="ECO:0000259" key="6">
    <source>
        <dbReference type="Pfam" id="PF24519"/>
    </source>
</evidence>
<dbReference type="AlphaFoldDB" id="A0A6A6U565"/>
<dbReference type="GO" id="GO:0006606">
    <property type="term" value="P:protein import into nucleus"/>
    <property type="evidence" value="ECO:0007669"/>
    <property type="project" value="TreeGrafter"/>
</dbReference>
<evidence type="ECO:0000256" key="1">
    <source>
        <dbReference type="SAM" id="MobiDB-lite"/>
    </source>
</evidence>
<dbReference type="GO" id="GO:0017056">
    <property type="term" value="F:structural constituent of nuclear pore"/>
    <property type="evidence" value="ECO:0007669"/>
    <property type="project" value="InterPro"/>
</dbReference>
<name>A0A6A6U565_9PEZI</name>
<dbReference type="InterPro" id="IPR056544">
    <property type="entry name" value="Ig_POM152"/>
</dbReference>
<dbReference type="EMBL" id="MU004238">
    <property type="protein sequence ID" value="KAF2667050.1"/>
    <property type="molecule type" value="Genomic_DNA"/>
</dbReference>
<dbReference type="PANTHER" id="PTHR28206:SF1">
    <property type="entry name" value="NUCLEOPORIN POM152"/>
    <property type="match status" value="1"/>
</dbReference>
<dbReference type="Proteomes" id="UP000799302">
    <property type="component" value="Unassembled WGS sequence"/>
</dbReference>
<keyword evidence="2" id="KW-0472">Membrane</keyword>
<gene>
    <name evidence="8" type="ORF">BT63DRAFT_447806</name>
</gene>
<evidence type="ECO:0008006" key="10">
    <source>
        <dbReference type="Google" id="ProtNLM"/>
    </source>
</evidence>
<evidence type="ECO:0000259" key="7">
    <source>
        <dbReference type="Pfam" id="PF24527"/>
    </source>
</evidence>
<feature type="domain" description="Nucleoporin POM152 immunoglobulin-like" evidence="3">
    <location>
        <begin position="571"/>
        <end position="673"/>
    </location>
</feature>
<evidence type="ECO:0000259" key="4">
    <source>
        <dbReference type="Pfam" id="PF24097"/>
    </source>
</evidence>
<feature type="transmembrane region" description="Helical" evidence="2">
    <location>
        <begin position="99"/>
        <end position="120"/>
    </location>
</feature>
<feature type="domain" description="Nucleoporin POM152 first Ig-like" evidence="6">
    <location>
        <begin position="198"/>
        <end position="311"/>
    </location>
</feature>
<evidence type="ECO:0000256" key="2">
    <source>
        <dbReference type="SAM" id="Phobius"/>
    </source>
</evidence>
<dbReference type="InterPro" id="IPR037701">
    <property type="entry name" value="Pom152"/>
</dbReference>
<dbReference type="InterPro" id="IPR056542">
    <property type="entry name" value="Ig-like_POM152_1st"/>
</dbReference>
<keyword evidence="9" id="KW-1185">Reference proteome</keyword>
<reference evidence="8" key="1">
    <citation type="journal article" date="2020" name="Stud. Mycol.">
        <title>101 Dothideomycetes genomes: a test case for predicting lifestyles and emergence of pathogens.</title>
        <authorList>
            <person name="Haridas S."/>
            <person name="Albert R."/>
            <person name="Binder M."/>
            <person name="Bloem J."/>
            <person name="Labutti K."/>
            <person name="Salamov A."/>
            <person name="Andreopoulos B."/>
            <person name="Baker S."/>
            <person name="Barry K."/>
            <person name="Bills G."/>
            <person name="Bluhm B."/>
            <person name="Cannon C."/>
            <person name="Castanera R."/>
            <person name="Culley D."/>
            <person name="Daum C."/>
            <person name="Ezra D."/>
            <person name="Gonzalez J."/>
            <person name="Henrissat B."/>
            <person name="Kuo A."/>
            <person name="Liang C."/>
            <person name="Lipzen A."/>
            <person name="Lutzoni F."/>
            <person name="Magnuson J."/>
            <person name="Mondo S."/>
            <person name="Nolan M."/>
            <person name="Ohm R."/>
            <person name="Pangilinan J."/>
            <person name="Park H.-J."/>
            <person name="Ramirez L."/>
            <person name="Alfaro M."/>
            <person name="Sun H."/>
            <person name="Tritt A."/>
            <person name="Yoshinaga Y."/>
            <person name="Zwiers L.-H."/>
            <person name="Turgeon B."/>
            <person name="Goodwin S."/>
            <person name="Spatafora J."/>
            <person name="Crous P."/>
            <person name="Grigoriev I."/>
        </authorList>
    </citation>
    <scope>NUCLEOTIDE SEQUENCE</scope>
    <source>
        <strain evidence="8">CBS 115976</strain>
    </source>
</reference>
<feature type="domain" description="Nucleoporin POM152 N-terminal transmembrane" evidence="4">
    <location>
        <begin position="61"/>
        <end position="146"/>
    </location>
</feature>
<evidence type="ECO:0000259" key="5">
    <source>
        <dbReference type="Pfam" id="PF24312"/>
    </source>
</evidence>
<feature type="transmembrane region" description="Helical" evidence="2">
    <location>
        <begin position="132"/>
        <end position="154"/>
    </location>
</feature>
<dbReference type="GO" id="GO:0006999">
    <property type="term" value="P:nuclear pore organization"/>
    <property type="evidence" value="ECO:0007669"/>
    <property type="project" value="TreeGrafter"/>
</dbReference>
<keyword evidence="2" id="KW-0812">Transmembrane</keyword>
<dbReference type="InterPro" id="IPR056543">
    <property type="entry name" value="Ig-like_POM152_9th"/>
</dbReference>
<dbReference type="InterPro" id="IPR056541">
    <property type="entry name" value="Ig-like_POM152"/>
</dbReference>
<dbReference type="Pfam" id="PF24097">
    <property type="entry name" value="TMD_POM152"/>
    <property type="match status" value="1"/>
</dbReference>
<dbReference type="Pfam" id="PF24312">
    <property type="entry name" value="Ig-like_POM152"/>
    <property type="match status" value="2"/>
</dbReference>
<organism evidence="8 9">
    <name type="scientific">Microthyrium microscopicum</name>
    <dbReference type="NCBI Taxonomy" id="703497"/>
    <lineage>
        <taxon>Eukaryota</taxon>
        <taxon>Fungi</taxon>
        <taxon>Dikarya</taxon>
        <taxon>Ascomycota</taxon>
        <taxon>Pezizomycotina</taxon>
        <taxon>Dothideomycetes</taxon>
        <taxon>Dothideomycetes incertae sedis</taxon>
        <taxon>Microthyriales</taxon>
        <taxon>Microthyriaceae</taxon>
        <taxon>Microthyrium</taxon>
    </lineage>
</organism>
<feature type="domain" description="Nucleoporin POM152 immunoglobulin-like" evidence="3">
    <location>
        <begin position="886"/>
        <end position="971"/>
    </location>
</feature>
<dbReference type="Pfam" id="PF24527">
    <property type="entry name" value="Ig-like_Pom152_9"/>
    <property type="match status" value="1"/>
</dbReference>
<dbReference type="Pfam" id="PF23664">
    <property type="entry name" value="Ig_Pom152"/>
    <property type="match status" value="2"/>
</dbReference>
<dbReference type="Pfam" id="PF24519">
    <property type="entry name" value="Ig-like_Pom152_1"/>
    <property type="match status" value="1"/>
</dbReference>
<feature type="transmembrane region" description="Helical" evidence="2">
    <location>
        <begin position="68"/>
        <end position="87"/>
    </location>
</feature>
<feature type="domain" description="Nucleoporin POM152 Ig-like" evidence="5">
    <location>
        <begin position="771"/>
        <end position="856"/>
    </location>
</feature>
<sequence length="1273" mass="141922">MNGTPRLRSAFPTTPQHVPGHHRPARPSSLANGIRRKTSLPPAQNFGASSTSPVIPLDILDGATQRRFAVGLYLALFAWKLSEWWTLYTSDDTESVWLFMKWIFIDGLYLFGLPILRIPWLEWSSSTMTISFFAHAFLNLVLMFKWGLPLGALFEWSIKKVWDQEMAVSERRVKTQSVVDTSALLQGRHIINILPEGSAILNPNSEIFCVGGDTIHVTLPIQINQTQPVLMELLRRDLDGEGEEIITIKASESKKLRKTAVDAYKKAKGQLSPTDPLILRYSVKKPGQYTIQKIVDESKLEVRPRPSEVVVVSCPSAKVISESVDRCRGDLSDISFAVEGAAPLKLKYRKLVSGKTIEASFQSIQPSGFVAPHSRGKQLTTTKASTLDISWAQSQQVIVPINETMLELGTYNYVIDEVQDSLGNRVVYFNRQEDDLLSNSKHPEVSKAMTVFDRPAIWIDPRAGCNRERPLKVAAGQEVDLPHVLGSAGQINNRYTFAEEHTIEYVFYPESSLGDEDESSQVSKGVSRTLRKRKESDTITLKEPGLYVIKDVFTKHCRGEVSEPSSCLLQNPAKPEVKITSSEITHRCANSPIGLRIGFDFEGTPPFVVRYMEQQDGRNPRQRIERFKTHRGQIEIRQDDAGRYKYTFQEIGDAYYESQKIHEVLEQDVKPSASAHITEASKGNVCLGQSANFTVKLVGEAPWTLEYEVIHGKTKKKHTINDVTNPAYEIQLADFADGGEYTLSLTSVTDASKCKETLKDATSSFNVWSQRPTAAFGKINGKRSASMLEGKAIKLPVQFTGQGSFSYQVVQVEGDKAEVRTGQPASTTFDVTTDGTYVLNAMSDQYCFGDVDPNADKFIVSWIPRPALSIAQSPVITEKSGRFDKQDVCEGEEDNADIVLEGAPPFDITYEKHAKPDDSSKFMKRYQISSPFGLASIPMDTAKAGTYEYRFLELSDSNYDPLKSSKPITVLNHRVRSRPKATFTNPGTVYNFCTTSSPNDESIPIKLTGTPPFSIDLDIRHTGSASPESMTLEKIESNTYDLKLPRHYLKSGVSNLSIRRVRDAFGCQSKVDTTAPPSRVHVSVHEPPNITPIEKAEDYCVGERISFRLTGVPPFTVHYTFGGEKRKASEKTTEFTRFNADAGTFVITSISDASSKCQFTTHLQKVIHPLPGVKISSGRETHVDIHEGGESDVVFELIGTPPFELTYTRSEYTKKGRKGLVLETKTERTEERTLRAKESEGGEYEPVAVRDKWCLTDKSSGARAARKGQKLLQ</sequence>
<feature type="domain" description="Nucleoporin POM152 ninth Ig-like" evidence="7">
    <location>
        <begin position="1088"/>
        <end position="1166"/>
    </location>
</feature>
<protein>
    <recommendedName>
        <fullName evidence="10">Nucleoporin Pom152</fullName>
    </recommendedName>
</protein>
<evidence type="ECO:0000313" key="8">
    <source>
        <dbReference type="EMBL" id="KAF2667050.1"/>
    </source>
</evidence>
<keyword evidence="2" id="KW-1133">Transmembrane helix</keyword>
<evidence type="ECO:0000313" key="9">
    <source>
        <dbReference type="Proteomes" id="UP000799302"/>
    </source>
</evidence>
<feature type="region of interest" description="Disordered" evidence="1">
    <location>
        <begin position="1"/>
        <end position="28"/>
    </location>
</feature>
<dbReference type="GO" id="GO:0070762">
    <property type="term" value="C:nuclear pore transmembrane ring"/>
    <property type="evidence" value="ECO:0007669"/>
    <property type="project" value="TreeGrafter"/>
</dbReference>
<proteinExistence type="predicted"/>